<dbReference type="PANTHER" id="PTHR35789">
    <property type="entry name" value="SPORE GERMINATION PROTEIN B3"/>
    <property type="match status" value="1"/>
</dbReference>
<dbReference type="NCBIfam" id="TIGR02887">
    <property type="entry name" value="spore_ger_x_C"/>
    <property type="match status" value="1"/>
</dbReference>
<evidence type="ECO:0000256" key="1">
    <source>
        <dbReference type="ARBA" id="ARBA00004635"/>
    </source>
</evidence>
<dbReference type="STRING" id="333138.LQ50_15850"/>
<protein>
    <submittedName>
        <fullName evidence="10">Uncharacterized protein</fullName>
    </submittedName>
</protein>
<reference evidence="10 11" key="1">
    <citation type="submission" date="2014-09" db="EMBL/GenBank/DDBJ databases">
        <title>Genome sequencing and annotation of Bacillus Okhensis strain Kh10-101T.</title>
        <authorList>
            <person name="Prakash J.S."/>
        </authorList>
    </citation>
    <scope>NUCLEOTIDE SEQUENCE [LARGE SCALE GENOMIC DNA]</scope>
    <source>
        <strain evidence="11">Kh10-101T</strain>
    </source>
</reference>
<comment type="similarity">
    <text evidence="2">Belongs to the GerABKC lipoprotein family.</text>
</comment>
<dbReference type="InterPro" id="IPR038501">
    <property type="entry name" value="Spore_GerAC_C_sf"/>
</dbReference>
<keyword evidence="3" id="KW-0309">Germination</keyword>
<dbReference type="Pfam" id="PF05504">
    <property type="entry name" value="Spore_GerAC"/>
    <property type="match status" value="1"/>
</dbReference>
<dbReference type="OrthoDB" id="2370124at2"/>
<dbReference type="EMBL" id="JRJU01000020">
    <property type="protein sequence ID" value="KHF39362.1"/>
    <property type="molecule type" value="Genomic_DNA"/>
</dbReference>
<evidence type="ECO:0000256" key="4">
    <source>
        <dbReference type="ARBA" id="ARBA00022729"/>
    </source>
</evidence>
<evidence type="ECO:0000259" key="9">
    <source>
        <dbReference type="Pfam" id="PF25198"/>
    </source>
</evidence>
<dbReference type="InterPro" id="IPR046953">
    <property type="entry name" value="Spore_GerAC-like_C"/>
</dbReference>
<dbReference type="eggNOG" id="ENOG502ZB9S">
    <property type="taxonomic scope" value="Bacteria"/>
</dbReference>
<keyword evidence="6" id="KW-0564">Palmitate</keyword>
<dbReference type="InterPro" id="IPR008844">
    <property type="entry name" value="Spore_GerAC-like"/>
</dbReference>
<dbReference type="Proteomes" id="UP000030832">
    <property type="component" value="Unassembled WGS sequence"/>
</dbReference>
<dbReference type="InterPro" id="IPR057336">
    <property type="entry name" value="GerAC_N"/>
</dbReference>
<keyword evidence="11" id="KW-1185">Reference proteome</keyword>
<evidence type="ECO:0000256" key="2">
    <source>
        <dbReference type="ARBA" id="ARBA00007886"/>
    </source>
</evidence>
<evidence type="ECO:0000313" key="11">
    <source>
        <dbReference type="Proteomes" id="UP000030832"/>
    </source>
</evidence>
<proteinExistence type="inferred from homology"/>
<evidence type="ECO:0000259" key="8">
    <source>
        <dbReference type="Pfam" id="PF05504"/>
    </source>
</evidence>
<evidence type="ECO:0000313" key="10">
    <source>
        <dbReference type="EMBL" id="KHF39362.1"/>
    </source>
</evidence>
<feature type="domain" description="Spore germination protein N-terminal" evidence="9">
    <location>
        <begin position="26"/>
        <end position="190"/>
    </location>
</feature>
<organism evidence="10 11">
    <name type="scientific">Halalkalibacter okhensis</name>
    <dbReference type="NCBI Taxonomy" id="333138"/>
    <lineage>
        <taxon>Bacteria</taxon>
        <taxon>Bacillati</taxon>
        <taxon>Bacillota</taxon>
        <taxon>Bacilli</taxon>
        <taxon>Bacillales</taxon>
        <taxon>Bacillaceae</taxon>
        <taxon>Halalkalibacter</taxon>
    </lineage>
</organism>
<keyword evidence="4" id="KW-0732">Signal</keyword>
<evidence type="ECO:0000256" key="5">
    <source>
        <dbReference type="ARBA" id="ARBA00023136"/>
    </source>
</evidence>
<keyword evidence="7" id="KW-0449">Lipoprotein</keyword>
<keyword evidence="5" id="KW-0472">Membrane</keyword>
<dbReference type="AlphaFoldDB" id="A0A0B0IEV6"/>
<gene>
    <name evidence="10" type="ORF">LQ50_15850</name>
</gene>
<dbReference type="GO" id="GO:0009847">
    <property type="term" value="P:spore germination"/>
    <property type="evidence" value="ECO:0007669"/>
    <property type="project" value="InterPro"/>
</dbReference>
<dbReference type="Pfam" id="PF25198">
    <property type="entry name" value="Spore_GerAC_N"/>
    <property type="match status" value="1"/>
</dbReference>
<evidence type="ECO:0000256" key="7">
    <source>
        <dbReference type="ARBA" id="ARBA00023288"/>
    </source>
</evidence>
<dbReference type="Gene3D" id="3.30.300.210">
    <property type="entry name" value="Nutrient germinant receptor protein C, domain 3"/>
    <property type="match status" value="1"/>
</dbReference>
<dbReference type="RefSeq" id="WP_034630737.1">
    <property type="nucleotide sequence ID" value="NZ_JRJU01000020.1"/>
</dbReference>
<name>A0A0B0IEV6_9BACI</name>
<dbReference type="PROSITE" id="PS51257">
    <property type="entry name" value="PROKAR_LIPOPROTEIN"/>
    <property type="match status" value="1"/>
</dbReference>
<accession>A0A0B0IEV6</accession>
<sequence>MLKRLAKCVIIILTSLVVTGCWDQFLIKDANLIFTAGVDRTEDGQFFTTVSIPKQETNRESPTVRIATGTGHTLRESRNNIDNTVDGILDSSKIRVLLVEKVLAEEDLYAMLDLYYRDPRAPLNAKIAITEGKTYDALNVDIESQPLISDYYSRLIEGAENRSIIPKMNIQYICPMMVDPGRDFVLPIISLTSSNNMGVALVSGVALFHGKIMTGQMTTEEGVMANLLSNTFYQSAQFTVDIEEEEQVMQALNYITVQVDSFDHQMNVEVNENDEVRANFHLNVYFNVAEFPPDNMDEQRIIYLNKKITDKLTALAETTIEKVQAANCDYFGIGREVMAYHNHIVEKSNWNELYPTIPIDVTIHAEIVQHGIIN</sequence>
<evidence type="ECO:0000256" key="3">
    <source>
        <dbReference type="ARBA" id="ARBA00022544"/>
    </source>
</evidence>
<comment type="caution">
    <text evidence="10">The sequence shown here is derived from an EMBL/GenBank/DDBJ whole genome shotgun (WGS) entry which is preliminary data.</text>
</comment>
<dbReference type="PANTHER" id="PTHR35789:SF1">
    <property type="entry name" value="SPORE GERMINATION PROTEIN B3"/>
    <property type="match status" value="1"/>
</dbReference>
<comment type="subcellular location">
    <subcellularLocation>
        <location evidence="1">Membrane</location>
        <topology evidence="1">Lipid-anchor</topology>
    </subcellularLocation>
</comment>
<evidence type="ECO:0000256" key="6">
    <source>
        <dbReference type="ARBA" id="ARBA00023139"/>
    </source>
</evidence>
<feature type="domain" description="Spore germination GerAC-like C-terminal" evidence="8">
    <location>
        <begin position="203"/>
        <end position="371"/>
    </location>
</feature>
<dbReference type="GO" id="GO:0016020">
    <property type="term" value="C:membrane"/>
    <property type="evidence" value="ECO:0007669"/>
    <property type="project" value="UniProtKB-SubCell"/>
</dbReference>